<evidence type="ECO:0000313" key="4">
    <source>
        <dbReference type="EMBL" id="KAH7123991.1"/>
    </source>
</evidence>
<dbReference type="AlphaFoldDB" id="A0A9P9IKN4"/>
<accession>A0A9P9IKN4</accession>
<dbReference type="InterPro" id="IPR012338">
    <property type="entry name" value="Beta-lactam/transpept-like"/>
</dbReference>
<dbReference type="EMBL" id="JAGMWT010000008">
    <property type="protein sequence ID" value="KAH7123991.1"/>
    <property type="molecule type" value="Genomic_DNA"/>
</dbReference>
<reference evidence="4" key="1">
    <citation type="journal article" date="2021" name="Nat. Commun.">
        <title>Genetic determinants of endophytism in the Arabidopsis root mycobiome.</title>
        <authorList>
            <person name="Mesny F."/>
            <person name="Miyauchi S."/>
            <person name="Thiergart T."/>
            <person name="Pickel B."/>
            <person name="Atanasova L."/>
            <person name="Karlsson M."/>
            <person name="Huettel B."/>
            <person name="Barry K.W."/>
            <person name="Haridas S."/>
            <person name="Chen C."/>
            <person name="Bauer D."/>
            <person name="Andreopoulos W."/>
            <person name="Pangilinan J."/>
            <person name="LaButti K."/>
            <person name="Riley R."/>
            <person name="Lipzen A."/>
            <person name="Clum A."/>
            <person name="Drula E."/>
            <person name="Henrissat B."/>
            <person name="Kohler A."/>
            <person name="Grigoriev I.V."/>
            <person name="Martin F.M."/>
            <person name="Hacquard S."/>
        </authorList>
    </citation>
    <scope>NUCLEOTIDE SEQUENCE</scope>
    <source>
        <strain evidence="4">MPI-CAGE-CH-0243</strain>
    </source>
</reference>
<gene>
    <name evidence="4" type="ORF">B0J11DRAFT_580741</name>
</gene>
<organism evidence="4 5">
    <name type="scientific">Dendryphion nanum</name>
    <dbReference type="NCBI Taxonomy" id="256645"/>
    <lineage>
        <taxon>Eukaryota</taxon>
        <taxon>Fungi</taxon>
        <taxon>Dikarya</taxon>
        <taxon>Ascomycota</taxon>
        <taxon>Pezizomycotina</taxon>
        <taxon>Dothideomycetes</taxon>
        <taxon>Pleosporomycetidae</taxon>
        <taxon>Pleosporales</taxon>
        <taxon>Torulaceae</taxon>
        <taxon>Dendryphion</taxon>
    </lineage>
</organism>
<evidence type="ECO:0000256" key="1">
    <source>
        <dbReference type="SAM" id="SignalP"/>
    </source>
</evidence>
<dbReference type="PANTHER" id="PTHR22935">
    <property type="entry name" value="PENICILLIN-BINDING PROTEIN"/>
    <property type="match status" value="1"/>
</dbReference>
<feature type="chain" id="PRO_5040363006" evidence="1">
    <location>
        <begin position="20"/>
        <end position="557"/>
    </location>
</feature>
<dbReference type="InterPro" id="IPR051478">
    <property type="entry name" value="Beta-lactamase-like_AB/R"/>
</dbReference>
<evidence type="ECO:0000259" key="3">
    <source>
        <dbReference type="Pfam" id="PF26335"/>
    </source>
</evidence>
<dbReference type="OrthoDB" id="10250282at2759"/>
<dbReference type="Proteomes" id="UP000700596">
    <property type="component" value="Unassembled WGS sequence"/>
</dbReference>
<feature type="signal peptide" evidence="1">
    <location>
        <begin position="1"/>
        <end position="19"/>
    </location>
</feature>
<comment type="caution">
    <text evidence="4">The sequence shown here is derived from an EMBL/GenBank/DDBJ whole genome shotgun (WGS) entry which is preliminary data.</text>
</comment>
<dbReference type="Pfam" id="PF26335">
    <property type="entry name" value="ARB_00930_C"/>
    <property type="match status" value="1"/>
</dbReference>
<name>A0A9P9IKN4_9PLEO</name>
<keyword evidence="5" id="KW-1185">Reference proteome</keyword>
<sequence>MSYSLKFISLLGLSPLTSALCPLYGQSFPAPTKLTSSGTVKDAFATLTNVFTNALEAGNSSYGASNPAAVTAFQVFSLDDEKPIFEFYHDGTTLANSLGVKTVDGNSIFRMGSVGKVLTVYLFLAEVGDSYWNVPITNVIPELRNRTKWEENPIDFVQWDAVTLGALAGQTAGITRDSVGLLPRFWQAAPELFGMPYLKDEELEAGTIDPVEGYNCDRQTFFASLYRRQPVFFSNSQPSYSNTGFQLLGYALENITGKKIIDLFLKPTNISQGIIPFNTTLADWDRDFGDAAAMGGFFSSLNDLSQLGRSILNSTLLTENITWGWLKPTPFTSDPRGAVGRPWEIFRVDTIPNRSIIDVFGKGGSIGLYQTWFGVIPNYNVGISSVVAGGGTPTWMNSLFVEIVVPVLEATAREQANAAYAGTYTATNGLNSSLTLITEPDLPGLGVKQWISNGTDFLTTLSTVIGTPLNTEFLRLFPTNVNRKTGNGTEIVWRAVPNADAPGSRGPSAARNSWFGLDGPIHGDFSFDSILFKLDAQGKAKSVSPRAFRIELTKDGQ</sequence>
<dbReference type="InterPro" id="IPR001466">
    <property type="entry name" value="Beta-lactam-related"/>
</dbReference>
<dbReference type="PANTHER" id="PTHR22935:SF97">
    <property type="entry name" value="BETA-LACTAMASE-RELATED DOMAIN-CONTAINING PROTEIN"/>
    <property type="match status" value="1"/>
</dbReference>
<feature type="domain" description="Beta-lactamase-like ARB-00930-like C-terminal" evidence="3">
    <location>
        <begin position="412"/>
        <end position="554"/>
    </location>
</feature>
<dbReference type="Gene3D" id="3.40.710.10">
    <property type="entry name" value="DD-peptidase/beta-lactamase superfamily"/>
    <property type="match status" value="1"/>
</dbReference>
<evidence type="ECO:0000313" key="5">
    <source>
        <dbReference type="Proteomes" id="UP000700596"/>
    </source>
</evidence>
<protein>
    <submittedName>
        <fullName evidence="4">Beta-lactamase/transpeptidase-like protein</fullName>
    </submittedName>
</protein>
<proteinExistence type="predicted"/>
<dbReference type="SUPFAM" id="SSF56601">
    <property type="entry name" value="beta-lactamase/transpeptidase-like"/>
    <property type="match status" value="1"/>
</dbReference>
<evidence type="ECO:0000259" key="2">
    <source>
        <dbReference type="Pfam" id="PF00144"/>
    </source>
</evidence>
<dbReference type="Pfam" id="PF00144">
    <property type="entry name" value="Beta-lactamase"/>
    <property type="match status" value="1"/>
</dbReference>
<dbReference type="InterPro" id="IPR058664">
    <property type="entry name" value="ARB_00930-like_C"/>
</dbReference>
<feature type="domain" description="Beta-lactamase-related" evidence="2">
    <location>
        <begin position="88"/>
        <end position="388"/>
    </location>
</feature>
<keyword evidence="1" id="KW-0732">Signal</keyword>